<dbReference type="WBParaSite" id="L893_g14643.t1">
    <property type="protein sequence ID" value="L893_g14643.t1"/>
    <property type="gene ID" value="L893_g14643"/>
</dbReference>
<evidence type="ECO:0000313" key="1">
    <source>
        <dbReference type="Proteomes" id="UP000095287"/>
    </source>
</evidence>
<name>A0A1I7YBC8_9BILA</name>
<sequence length="74" mass="8082">MGTRGIKLKGNRYYLGDMVTIPISPFSLPLNHVDKISPPGAPAVQNIILYGQGVSKRRGVVSHPSEERVCAKHE</sequence>
<dbReference type="Proteomes" id="UP000095287">
    <property type="component" value="Unplaced"/>
</dbReference>
<accession>A0A1I7YBC8</accession>
<evidence type="ECO:0000313" key="2">
    <source>
        <dbReference type="WBParaSite" id="L893_g14643.t1"/>
    </source>
</evidence>
<organism evidence="1 2">
    <name type="scientific">Steinernema glaseri</name>
    <dbReference type="NCBI Taxonomy" id="37863"/>
    <lineage>
        <taxon>Eukaryota</taxon>
        <taxon>Metazoa</taxon>
        <taxon>Ecdysozoa</taxon>
        <taxon>Nematoda</taxon>
        <taxon>Chromadorea</taxon>
        <taxon>Rhabditida</taxon>
        <taxon>Tylenchina</taxon>
        <taxon>Panagrolaimomorpha</taxon>
        <taxon>Strongyloidoidea</taxon>
        <taxon>Steinernematidae</taxon>
        <taxon>Steinernema</taxon>
    </lineage>
</organism>
<proteinExistence type="predicted"/>
<reference evidence="2" key="1">
    <citation type="submission" date="2016-11" db="UniProtKB">
        <authorList>
            <consortium name="WormBaseParasite"/>
        </authorList>
    </citation>
    <scope>IDENTIFICATION</scope>
</reference>
<keyword evidence="1" id="KW-1185">Reference proteome</keyword>
<protein>
    <submittedName>
        <fullName evidence="2">COesterase domain-containing protein</fullName>
    </submittedName>
</protein>
<dbReference type="AlphaFoldDB" id="A0A1I7YBC8"/>